<name>A0A0P0WP51_ORYSJ</name>
<proteinExistence type="predicted"/>
<feature type="compositionally biased region" description="Basic residues" evidence="1">
    <location>
        <begin position="305"/>
        <end position="314"/>
    </location>
</feature>
<reference evidence="3" key="1">
    <citation type="journal article" date="2005" name="Nature">
        <title>The map-based sequence of the rice genome.</title>
        <authorList>
            <consortium name="International rice genome sequencing project (IRGSP)"/>
            <person name="Matsumoto T."/>
            <person name="Wu J."/>
            <person name="Kanamori H."/>
            <person name="Katayose Y."/>
            <person name="Fujisawa M."/>
            <person name="Namiki N."/>
            <person name="Mizuno H."/>
            <person name="Yamamoto K."/>
            <person name="Antonio B.A."/>
            <person name="Baba T."/>
            <person name="Sakata K."/>
            <person name="Nagamura Y."/>
            <person name="Aoki H."/>
            <person name="Arikawa K."/>
            <person name="Arita K."/>
            <person name="Bito T."/>
            <person name="Chiden Y."/>
            <person name="Fujitsuka N."/>
            <person name="Fukunaka R."/>
            <person name="Hamada M."/>
            <person name="Harada C."/>
            <person name="Hayashi A."/>
            <person name="Hijishita S."/>
            <person name="Honda M."/>
            <person name="Hosokawa S."/>
            <person name="Ichikawa Y."/>
            <person name="Idonuma A."/>
            <person name="Iijima M."/>
            <person name="Ikeda M."/>
            <person name="Ikeno M."/>
            <person name="Ito K."/>
            <person name="Ito S."/>
            <person name="Ito T."/>
            <person name="Ito Y."/>
            <person name="Ito Y."/>
            <person name="Iwabuchi A."/>
            <person name="Kamiya K."/>
            <person name="Karasawa W."/>
            <person name="Kurita K."/>
            <person name="Katagiri S."/>
            <person name="Kikuta A."/>
            <person name="Kobayashi H."/>
            <person name="Kobayashi N."/>
            <person name="Machita K."/>
            <person name="Maehara T."/>
            <person name="Masukawa M."/>
            <person name="Mizubayashi T."/>
            <person name="Mukai Y."/>
            <person name="Nagasaki H."/>
            <person name="Nagata Y."/>
            <person name="Naito S."/>
            <person name="Nakashima M."/>
            <person name="Nakama Y."/>
            <person name="Nakamichi Y."/>
            <person name="Nakamura M."/>
            <person name="Meguro A."/>
            <person name="Negishi M."/>
            <person name="Ohta I."/>
            <person name="Ohta T."/>
            <person name="Okamoto M."/>
            <person name="Ono N."/>
            <person name="Saji S."/>
            <person name="Sakaguchi M."/>
            <person name="Sakai K."/>
            <person name="Shibata M."/>
            <person name="Shimokawa T."/>
            <person name="Song J."/>
            <person name="Takazaki Y."/>
            <person name="Terasawa K."/>
            <person name="Tsugane M."/>
            <person name="Tsuji K."/>
            <person name="Ueda S."/>
            <person name="Waki K."/>
            <person name="Yamagata H."/>
            <person name="Yamamoto M."/>
            <person name="Yamamoto S."/>
            <person name="Yamane H."/>
            <person name="Yoshiki S."/>
            <person name="Yoshihara R."/>
            <person name="Yukawa K."/>
            <person name="Zhong H."/>
            <person name="Yano M."/>
            <person name="Yuan Q."/>
            <person name="Ouyang S."/>
            <person name="Liu J."/>
            <person name="Jones K.M."/>
            <person name="Gansberger K."/>
            <person name="Moffat K."/>
            <person name="Hill J."/>
            <person name="Bera J."/>
            <person name="Fadrosh D."/>
            <person name="Jin S."/>
            <person name="Johri S."/>
            <person name="Kim M."/>
            <person name="Overton L."/>
            <person name="Reardon M."/>
            <person name="Tsitrin T."/>
            <person name="Vuong H."/>
            <person name="Weaver B."/>
            <person name="Ciecko A."/>
            <person name="Tallon L."/>
            <person name="Jackson J."/>
            <person name="Pai G."/>
            <person name="Aken S.V."/>
            <person name="Utterback T."/>
            <person name="Reidmuller S."/>
            <person name="Feldblyum T."/>
            <person name="Hsiao J."/>
            <person name="Zismann V."/>
            <person name="Iobst S."/>
            <person name="de Vazeille A.R."/>
            <person name="Buell C.R."/>
            <person name="Ying K."/>
            <person name="Li Y."/>
            <person name="Lu T."/>
            <person name="Huang Y."/>
            <person name="Zhao Q."/>
            <person name="Feng Q."/>
            <person name="Zhang L."/>
            <person name="Zhu J."/>
            <person name="Weng Q."/>
            <person name="Mu J."/>
            <person name="Lu Y."/>
            <person name="Fan D."/>
            <person name="Liu Y."/>
            <person name="Guan J."/>
            <person name="Zhang Y."/>
            <person name="Yu S."/>
            <person name="Liu X."/>
            <person name="Zhang Y."/>
            <person name="Hong G."/>
            <person name="Han B."/>
            <person name="Choisne N."/>
            <person name="Demange N."/>
            <person name="Orjeda G."/>
            <person name="Samain S."/>
            <person name="Cattolico L."/>
            <person name="Pelletier E."/>
            <person name="Couloux A."/>
            <person name="Segurens B."/>
            <person name="Wincker P."/>
            <person name="D'Hont A."/>
            <person name="Scarpelli C."/>
            <person name="Weissenbach J."/>
            <person name="Salanoubat M."/>
            <person name="Quetier F."/>
            <person name="Yu Y."/>
            <person name="Kim H.R."/>
            <person name="Rambo T."/>
            <person name="Currie J."/>
            <person name="Collura K."/>
            <person name="Luo M."/>
            <person name="Yang T."/>
            <person name="Ammiraju J.S.S."/>
            <person name="Engler F."/>
            <person name="Soderlund C."/>
            <person name="Wing R.A."/>
            <person name="Palmer L.E."/>
            <person name="de la Bastide M."/>
            <person name="Spiegel L."/>
            <person name="Nascimento L."/>
            <person name="Zutavern T."/>
            <person name="O'Shaughnessy A."/>
            <person name="Dike S."/>
            <person name="Dedhia N."/>
            <person name="Preston R."/>
            <person name="Balija V."/>
            <person name="McCombie W.R."/>
            <person name="Chow T."/>
            <person name="Chen H."/>
            <person name="Chung M."/>
            <person name="Chen C."/>
            <person name="Shaw J."/>
            <person name="Wu H."/>
            <person name="Hsiao K."/>
            <person name="Chao Y."/>
            <person name="Chu M."/>
            <person name="Cheng C."/>
            <person name="Hour A."/>
            <person name="Lee P."/>
            <person name="Lin S."/>
            <person name="Lin Y."/>
            <person name="Liou J."/>
            <person name="Liu S."/>
            <person name="Hsing Y."/>
            <person name="Raghuvanshi S."/>
            <person name="Mohanty A."/>
            <person name="Bharti A.K."/>
            <person name="Gaur A."/>
            <person name="Gupta V."/>
            <person name="Kumar D."/>
            <person name="Ravi V."/>
            <person name="Vij S."/>
            <person name="Kapur A."/>
            <person name="Khurana P."/>
            <person name="Khurana P."/>
            <person name="Khurana J.P."/>
            <person name="Tyagi A.K."/>
            <person name="Gaikwad K."/>
            <person name="Singh A."/>
            <person name="Dalal V."/>
            <person name="Srivastava S."/>
            <person name="Dixit A."/>
            <person name="Pal A.K."/>
            <person name="Ghazi I.A."/>
            <person name="Yadav M."/>
            <person name="Pandit A."/>
            <person name="Bhargava A."/>
            <person name="Sureshbabu K."/>
            <person name="Batra K."/>
            <person name="Sharma T.R."/>
            <person name="Mohapatra T."/>
            <person name="Singh N.K."/>
            <person name="Messing J."/>
            <person name="Nelson A.B."/>
            <person name="Fuks G."/>
            <person name="Kavchok S."/>
            <person name="Keizer G."/>
            <person name="Linton E."/>
            <person name="Llaca V."/>
            <person name="Song R."/>
            <person name="Tanyolac B."/>
            <person name="Young S."/>
            <person name="Ho-Il K."/>
            <person name="Hahn J.H."/>
            <person name="Sangsakoo G."/>
            <person name="Vanavichit A."/>
            <person name="de Mattos Luiz.A.T."/>
            <person name="Zimmer P.D."/>
            <person name="Malone G."/>
            <person name="Dellagostin O."/>
            <person name="de Oliveira A.C."/>
            <person name="Bevan M."/>
            <person name="Bancroft I."/>
            <person name="Minx P."/>
            <person name="Cordum H."/>
            <person name="Wilson R."/>
            <person name="Cheng Z."/>
            <person name="Jin W."/>
            <person name="Jiang J."/>
            <person name="Leong S.A."/>
            <person name="Iwama H."/>
            <person name="Gojobori T."/>
            <person name="Itoh T."/>
            <person name="Niimura Y."/>
            <person name="Fujii Y."/>
            <person name="Habara T."/>
            <person name="Sakai H."/>
            <person name="Sato Y."/>
            <person name="Wilson G."/>
            <person name="Kumar K."/>
            <person name="McCouch S."/>
            <person name="Juretic N."/>
            <person name="Hoen D."/>
            <person name="Wright S."/>
            <person name="Bruskiewich R."/>
            <person name="Bureau T."/>
            <person name="Miyao A."/>
            <person name="Hirochika H."/>
            <person name="Nishikawa T."/>
            <person name="Kadowaki K."/>
            <person name="Sugiura M."/>
            <person name="Burr B."/>
            <person name="Sasaki T."/>
        </authorList>
    </citation>
    <scope>NUCLEOTIDE SEQUENCE [LARGE SCALE GENOMIC DNA]</scope>
    <source>
        <strain evidence="3">cv. Nipponbare</strain>
    </source>
</reference>
<organism evidence="2 3">
    <name type="scientific">Oryza sativa subsp. japonica</name>
    <name type="common">Rice</name>
    <dbReference type="NCBI Taxonomy" id="39947"/>
    <lineage>
        <taxon>Eukaryota</taxon>
        <taxon>Viridiplantae</taxon>
        <taxon>Streptophyta</taxon>
        <taxon>Embryophyta</taxon>
        <taxon>Tracheophyta</taxon>
        <taxon>Spermatophyta</taxon>
        <taxon>Magnoliopsida</taxon>
        <taxon>Liliopsida</taxon>
        <taxon>Poales</taxon>
        <taxon>Poaceae</taxon>
        <taxon>BOP clade</taxon>
        <taxon>Oryzoideae</taxon>
        <taxon>Oryzeae</taxon>
        <taxon>Oryzinae</taxon>
        <taxon>Oryza</taxon>
        <taxon>Oryza sativa</taxon>
    </lineage>
</organism>
<dbReference type="AlphaFoldDB" id="A0A0P0WP51"/>
<accession>A0A0P0WP51</accession>
<feature type="compositionally biased region" description="Gly residues" evidence="1">
    <location>
        <begin position="293"/>
        <end position="304"/>
    </location>
</feature>
<gene>
    <name evidence="2" type="ordered locus">Os05g0491800</name>
    <name evidence="2" type="ORF">OSNPB_050491800</name>
</gene>
<dbReference type="Gramene" id="Os05t0491800-00">
    <property type="protein sequence ID" value="Os05t0491800-00"/>
    <property type="gene ID" value="Os05g0491800"/>
</dbReference>
<protein>
    <submittedName>
        <fullName evidence="2">Os05g0491800 protein</fullName>
    </submittedName>
</protein>
<dbReference type="Proteomes" id="UP000059680">
    <property type="component" value="Chromosome 5"/>
</dbReference>
<evidence type="ECO:0000313" key="2">
    <source>
        <dbReference type="EMBL" id="BAS94669.1"/>
    </source>
</evidence>
<dbReference type="FunCoup" id="A0A0P0WP51">
    <property type="interactions" value="331"/>
</dbReference>
<evidence type="ECO:0000313" key="3">
    <source>
        <dbReference type="Proteomes" id="UP000059680"/>
    </source>
</evidence>
<dbReference type="EMBL" id="AP014961">
    <property type="protein sequence ID" value="BAS94669.1"/>
    <property type="molecule type" value="Genomic_DNA"/>
</dbReference>
<feature type="region of interest" description="Disordered" evidence="1">
    <location>
        <begin position="264"/>
        <end position="314"/>
    </location>
</feature>
<dbReference type="PaxDb" id="39947-A0A0P0WP51"/>
<keyword evidence="3" id="KW-1185">Reference proteome</keyword>
<reference evidence="2 3" key="3">
    <citation type="journal article" date="2013" name="Rice">
        <title>Improvement of the Oryza sativa Nipponbare reference genome using next generation sequence and optical map data.</title>
        <authorList>
            <person name="Kawahara Y."/>
            <person name="de la Bastide M."/>
            <person name="Hamilton J.P."/>
            <person name="Kanamori H."/>
            <person name="McCombie W.R."/>
            <person name="Ouyang S."/>
            <person name="Schwartz D.C."/>
            <person name="Tanaka T."/>
            <person name="Wu J."/>
            <person name="Zhou S."/>
            <person name="Childs K.L."/>
            <person name="Davidson R.M."/>
            <person name="Lin H."/>
            <person name="Quesada-Ocampo L."/>
            <person name="Vaillancourt B."/>
            <person name="Sakai H."/>
            <person name="Lee S.S."/>
            <person name="Kim J."/>
            <person name="Numa H."/>
            <person name="Itoh T."/>
            <person name="Buell C.R."/>
            <person name="Matsumoto T."/>
        </authorList>
    </citation>
    <scope>NUCLEOTIDE SEQUENCE [LARGE SCALE GENOMIC DNA]</scope>
    <source>
        <strain evidence="3">cv. Nipponbare</strain>
    </source>
</reference>
<dbReference type="eggNOG" id="ENOG502T0XB">
    <property type="taxonomic scope" value="Eukaryota"/>
</dbReference>
<feature type="compositionally biased region" description="Basic residues" evidence="1">
    <location>
        <begin position="276"/>
        <end position="292"/>
    </location>
</feature>
<evidence type="ECO:0000256" key="1">
    <source>
        <dbReference type="SAM" id="MobiDB-lite"/>
    </source>
</evidence>
<dbReference type="InParanoid" id="A0A0P0WP51"/>
<reference evidence="2 3" key="2">
    <citation type="journal article" date="2013" name="Plant Cell Physiol.">
        <title>Rice Annotation Project Database (RAP-DB): an integrative and interactive database for rice genomics.</title>
        <authorList>
            <person name="Sakai H."/>
            <person name="Lee S.S."/>
            <person name="Tanaka T."/>
            <person name="Numa H."/>
            <person name="Kim J."/>
            <person name="Kawahara Y."/>
            <person name="Wakimoto H."/>
            <person name="Yang C.C."/>
            <person name="Iwamoto M."/>
            <person name="Abe T."/>
            <person name="Yamada Y."/>
            <person name="Muto A."/>
            <person name="Inokuchi H."/>
            <person name="Ikemura T."/>
            <person name="Matsumoto T."/>
            <person name="Sasaki T."/>
            <person name="Itoh T."/>
        </authorList>
    </citation>
    <scope>NUCLEOTIDE SEQUENCE [LARGE SCALE GENOMIC DNA]</scope>
    <source>
        <strain evidence="3">cv. Nipponbare</strain>
    </source>
</reference>
<sequence>MIEHVICRNPLLGVRMEHPPDKVLGAMRDARPWLAAEVDMPSQDGVEDAQQLACPEGRNSAEKDVEHDADAPDVRLRAVAPLEHLRRDVVGAPDDVPEHLTFFEEDGEAEVGGLERGVLVLAEEEEVLGLEVAVDDAHGVAGVDDLDDGAEERGGGVLGVVALGDDPVEQLAAGTELHDEVDGVLVLVRALELHHPGLAGEVVHDLHLAADVLDVLLGRQLPLADRLAREPLPRRLVGAQRRDAELPAPELLAHGVDRLDVLHGAPEDGADGRGRLGGRRRGGGGYCRRRGRGAGAAGGAGGAGGRRRRVGLGG</sequence>